<evidence type="ECO:0000256" key="4">
    <source>
        <dbReference type="ARBA" id="ARBA00023015"/>
    </source>
</evidence>
<dbReference type="SUPFAM" id="SSF46785">
    <property type="entry name" value="Winged helix' DNA-binding domain"/>
    <property type="match status" value="1"/>
</dbReference>
<dbReference type="Pfam" id="PF01475">
    <property type="entry name" value="FUR"/>
    <property type="match status" value="1"/>
</dbReference>
<dbReference type="Gene3D" id="1.10.10.10">
    <property type="entry name" value="Winged helix-like DNA-binding domain superfamily/Winged helix DNA-binding domain"/>
    <property type="match status" value="1"/>
</dbReference>
<dbReference type="AlphaFoldDB" id="T0YKG3"/>
<dbReference type="GO" id="GO:0003700">
    <property type="term" value="F:DNA-binding transcription factor activity"/>
    <property type="evidence" value="ECO:0007669"/>
    <property type="project" value="InterPro"/>
</dbReference>
<keyword evidence="2" id="KW-0678">Repressor</keyword>
<keyword evidence="3" id="KW-0862">Zinc</keyword>
<gene>
    <name evidence="7" type="ORF">B2A_13574</name>
</gene>
<dbReference type="InterPro" id="IPR036388">
    <property type="entry name" value="WH-like_DNA-bd_sf"/>
</dbReference>
<name>T0YKG3_9ZZZZ</name>
<dbReference type="CDD" id="cd07153">
    <property type="entry name" value="Fur_like"/>
    <property type="match status" value="1"/>
</dbReference>
<evidence type="ECO:0000256" key="6">
    <source>
        <dbReference type="ARBA" id="ARBA00023163"/>
    </source>
</evidence>
<evidence type="ECO:0000256" key="5">
    <source>
        <dbReference type="ARBA" id="ARBA00023125"/>
    </source>
</evidence>
<dbReference type="GO" id="GO:0008270">
    <property type="term" value="F:zinc ion binding"/>
    <property type="evidence" value="ECO:0007669"/>
    <property type="project" value="TreeGrafter"/>
</dbReference>
<keyword evidence="6" id="KW-0804">Transcription</keyword>
<reference evidence="7" key="2">
    <citation type="journal article" date="2014" name="ISME J.">
        <title>Microbial stratification in low pH oxic and suboxic macroscopic growths along an acid mine drainage.</title>
        <authorList>
            <person name="Mendez-Garcia C."/>
            <person name="Mesa V."/>
            <person name="Sprenger R.R."/>
            <person name="Richter M."/>
            <person name="Diez M.S."/>
            <person name="Solano J."/>
            <person name="Bargiela R."/>
            <person name="Golyshina O.V."/>
            <person name="Manteca A."/>
            <person name="Ramos J.L."/>
            <person name="Gallego J.R."/>
            <person name="Llorente I."/>
            <person name="Martins Dos Santos V.A."/>
            <person name="Jensen O.N."/>
            <person name="Pelaez A.I."/>
            <person name="Sanchez J."/>
            <person name="Ferrer M."/>
        </authorList>
    </citation>
    <scope>NUCLEOTIDE SEQUENCE</scope>
</reference>
<organism evidence="7">
    <name type="scientific">mine drainage metagenome</name>
    <dbReference type="NCBI Taxonomy" id="410659"/>
    <lineage>
        <taxon>unclassified sequences</taxon>
        <taxon>metagenomes</taxon>
        <taxon>ecological metagenomes</taxon>
    </lineage>
</organism>
<dbReference type="InterPro" id="IPR043135">
    <property type="entry name" value="Fur_C"/>
</dbReference>
<comment type="similarity">
    <text evidence="1">Belongs to the Fur family.</text>
</comment>
<keyword evidence="4" id="KW-0805">Transcription regulation</keyword>
<evidence type="ECO:0000313" key="7">
    <source>
        <dbReference type="EMBL" id="EQD32417.1"/>
    </source>
</evidence>
<accession>T0YKG3</accession>
<reference evidence="7" key="1">
    <citation type="submission" date="2013-08" db="EMBL/GenBank/DDBJ databases">
        <authorList>
            <person name="Mendez C."/>
            <person name="Richter M."/>
            <person name="Ferrer M."/>
            <person name="Sanchez J."/>
        </authorList>
    </citation>
    <scope>NUCLEOTIDE SEQUENCE</scope>
</reference>
<dbReference type="Gene3D" id="3.30.1490.190">
    <property type="match status" value="1"/>
</dbReference>
<dbReference type="GO" id="GO:0045892">
    <property type="term" value="P:negative regulation of DNA-templated transcription"/>
    <property type="evidence" value="ECO:0007669"/>
    <property type="project" value="TreeGrafter"/>
</dbReference>
<sequence length="173" mass="19587">MSAQIRLHSHRHDAREYLAAVERACRERGLRLTESRREILELLAAQGRPAKAYDLLESLRQRHATAAPPTVYRALEFLLAHGFIHRLDSINAFVTCHHPEQAHQVPFLICDQCNQAEELCDEGRMAALIAREAQRRGFAPRAQTLEVHGLCAHCRDRVGGVVLAQMRGGRTRQ</sequence>
<dbReference type="PANTHER" id="PTHR33202:SF6">
    <property type="entry name" value="ZINC UPTAKE REGULATION PROTEIN"/>
    <property type="match status" value="1"/>
</dbReference>
<dbReference type="EMBL" id="AUZZ01009835">
    <property type="protein sequence ID" value="EQD32417.1"/>
    <property type="molecule type" value="Genomic_DNA"/>
</dbReference>
<evidence type="ECO:0000256" key="1">
    <source>
        <dbReference type="ARBA" id="ARBA00007957"/>
    </source>
</evidence>
<evidence type="ECO:0000256" key="2">
    <source>
        <dbReference type="ARBA" id="ARBA00022491"/>
    </source>
</evidence>
<dbReference type="PANTHER" id="PTHR33202">
    <property type="entry name" value="ZINC UPTAKE REGULATION PROTEIN"/>
    <property type="match status" value="1"/>
</dbReference>
<comment type="caution">
    <text evidence="7">The sequence shown here is derived from an EMBL/GenBank/DDBJ whole genome shotgun (WGS) entry which is preliminary data.</text>
</comment>
<dbReference type="GO" id="GO:1900376">
    <property type="term" value="P:regulation of secondary metabolite biosynthetic process"/>
    <property type="evidence" value="ECO:0007669"/>
    <property type="project" value="TreeGrafter"/>
</dbReference>
<keyword evidence="5" id="KW-0238">DNA-binding</keyword>
<dbReference type="GO" id="GO:0005829">
    <property type="term" value="C:cytosol"/>
    <property type="evidence" value="ECO:0007669"/>
    <property type="project" value="TreeGrafter"/>
</dbReference>
<dbReference type="GO" id="GO:0000976">
    <property type="term" value="F:transcription cis-regulatory region binding"/>
    <property type="evidence" value="ECO:0007669"/>
    <property type="project" value="TreeGrafter"/>
</dbReference>
<proteinExistence type="inferred from homology"/>
<dbReference type="InterPro" id="IPR036390">
    <property type="entry name" value="WH_DNA-bd_sf"/>
</dbReference>
<evidence type="ECO:0000256" key="3">
    <source>
        <dbReference type="ARBA" id="ARBA00022833"/>
    </source>
</evidence>
<protein>
    <submittedName>
        <fullName evidence="7">FUR family transcriptional regulator</fullName>
    </submittedName>
</protein>
<dbReference type="InterPro" id="IPR002481">
    <property type="entry name" value="FUR"/>
</dbReference>